<evidence type="ECO:0000313" key="1">
    <source>
        <dbReference type="EMBL" id="OGK39311.1"/>
    </source>
</evidence>
<dbReference type="PROSITE" id="PS51257">
    <property type="entry name" value="PROKAR_LIPOPROTEIN"/>
    <property type="match status" value="1"/>
</dbReference>
<organism evidence="1 2">
    <name type="scientific">Candidatus Roizmanbacteria bacterium RIFCSPHIGHO2_12_FULL_44_10</name>
    <dbReference type="NCBI Taxonomy" id="1802054"/>
    <lineage>
        <taxon>Bacteria</taxon>
        <taxon>Candidatus Roizmaniibacteriota</taxon>
    </lineage>
</organism>
<accession>A0A1F7I7G6</accession>
<dbReference type="Proteomes" id="UP000179024">
    <property type="component" value="Unassembled WGS sequence"/>
</dbReference>
<evidence type="ECO:0000313" key="2">
    <source>
        <dbReference type="Proteomes" id="UP000179024"/>
    </source>
</evidence>
<gene>
    <name evidence="1" type="ORF">A3F34_01855</name>
</gene>
<sequence>MGRAEMIMTGAIALGLMSCDAAPTATISPTPTATAEPTPTATLEPYKVRARSVLSKFYPEIANEPGFESGDVFVDDYWELQLINFSGYQIGRNTLLGMGNLYRYFNSFRGRTLPIPGTDGLEMLLSQSPFRYQSLIVVDDSLPLPDWMDPELDREFIAGANLKGQDEAGIVMILPQVLNPEFPDETYDLLASYTLASTVCEATIDIQQPKNSTFEPSALSKYVCESLVLPLEARLVGQSYAEYLATIKIMNMNVDTGGKRLQLVPLTLKPEEYGRVPLIGDLFHWREHSAPRSFPVAPTQSA</sequence>
<name>A0A1F7I7G6_9BACT</name>
<protein>
    <submittedName>
        <fullName evidence="1">Uncharacterized protein</fullName>
    </submittedName>
</protein>
<proteinExistence type="predicted"/>
<comment type="caution">
    <text evidence="1">The sequence shown here is derived from an EMBL/GenBank/DDBJ whole genome shotgun (WGS) entry which is preliminary data.</text>
</comment>
<dbReference type="AlphaFoldDB" id="A0A1F7I7G6"/>
<reference evidence="1 2" key="1">
    <citation type="journal article" date="2016" name="Nat. Commun.">
        <title>Thousands of microbial genomes shed light on interconnected biogeochemical processes in an aquifer system.</title>
        <authorList>
            <person name="Anantharaman K."/>
            <person name="Brown C.T."/>
            <person name="Hug L.A."/>
            <person name="Sharon I."/>
            <person name="Castelle C.J."/>
            <person name="Probst A.J."/>
            <person name="Thomas B.C."/>
            <person name="Singh A."/>
            <person name="Wilkins M.J."/>
            <person name="Karaoz U."/>
            <person name="Brodie E.L."/>
            <person name="Williams K.H."/>
            <person name="Hubbard S.S."/>
            <person name="Banfield J.F."/>
        </authorList>
    </citation>
    <scope>NUCLEOTIDE SEQUENCE [LARGE SCALE GENOMIC DNA]</scope>
</reference>
<dbReference type="EMBL" id="MGAE01000021">
    <property type="protein sequence ID" value="OGK39311.1"/>
    <property type="molecule type" value="Genomic_DNA"/>
</dbReference>